<keyword evidence="1" id="KW-0732">Signal</keyword>
<feature type="chain" id="PRO_5006622800" description="Membrane-associated protein" evidence="1">
    <location>
        <begin position="27"/>
        <end position="382"/>
    </location>
</feature>
<gene>
    <name evidence="2" type="ORF">BSAL_35625</name>
</gene>
<dbReference type="OrthoDB" id="6154680at2759"/>
<accession>A0A0S4JSQ2</accession>
<name>A0A0S4JSQ2_BODSA</name>
<dbReference type="Proteomes" id="UP000051952">
    <property type="component" value="Unassembled WGS sequence"/>
</dbReference>
<organism evidence="2 3">
    <name type="scientific">Bodo saltans</name>
    <name type="common">Flagellated protozoan</name>
    <dbReference type="NCBI Taxonomy" id="75058"/>
    <lineage>
        <taxon>Eukaryota</taxon>
        <taxon>Discoba</taxon>
        <taxon>Euglenozoa</taxon>
        <taxon>Kinetoplastea</taxon>
        <taxon>Metakinetoplastina</taxon>
        <taxon>Eubodonida</taxon>
        <taxon>Bodonidae</taxon>
        <taxon>Bodo</taxon>
    </lineage>
</organism>
<keyword evidence="3" id="KW-1185">Reference proteome</keyword>
<dbReference type="AlphaFoldDB" id="A0A0S4JSQ2"/>
<sequence length="382" mass="39507">MSSSTIRCLVALATILLLLAPTIVSAQCSDGDGECTCAQCAAADYSYWCPSNLECYSYDVECADCDTGCKNTQDCSTTCYNGYNCTCDQCGAANYAYSCASNQECYSLGTECSAACNGPCKSTQSCSSACSDGYNCTCTECNVAGYPYFCPTTQECYNIDVACNSECGVSCTSTQNCSLPVACTAAQSAGCPGLECCLDSEANPFCVASGSVCCNYAQLACPAGSACDAPTKTCRIVTTNQTTACKACQSLVSEIESQGCSSASDYCVMLPPPFDAMCALAFEAGLCTEIVNYLAGHLTPLVICEMIPIINLCATGLTCECGYCQPAMYGNWCLALDAPCPSSSTGVAVKSNHTSVKGKGGNICFDGMCDESNAGCCLTCAP</sequence>
<feature type="signal peptide" evidence="1">
    <location>
        <begin position="1"/>
        <end position="26"/>
    </location>
</feature>
<reference evidence="3" key="1">
    <citation type="submission" date="2015-09" db="EMBL/GenBank/DDBJ databases">
        <authorList>
            <consortium name="Pathogen Informatics"/>
        </authorList>
    </citation>
    <scope>NUCLEOTIDE SEQUENCE [LARGE SCALE GENOMIC DNA]</scope>
    <source>
        <strain evidence="3">Lake Konstanz</strain>
    </source>
</reference>
<evidence type="ECO:0000313" key="3">
    <source>
        <dbReference type="Proteomes" id="UP000051952"/>
    </source>
</evidence>
<dbReference type="OMA" id="CCRDGYH"/>
<evidence type="ECO:0000313" key="2">
    <source>
        <dbReference type="EMBL" id="CUG92121.1"/>
    </source>
</evidence>
<proteinExistence type="predicted"/>
<protein>
    <recommendedName>
        <fullName evidence="4">Membrane-associated protein</fullName>
    </recommendedName>
</protein>
<evidence type="ECO:0008006" key="4">
    <source>
        <dbReference type="Google" id="ProtNLM"/>
    </source>
</evidence>
<dbReference type="EMBL" id="CYKH01002009">
    <property type="protein sequence ID" value="CUG92121.1"/>
    <property type="molecule type" value="Genomic_DNA"/>
</dbReference>
<evidence type="ECO:0000256" key="1">
    <source>
        <dbReference type="SAM" id="SignalP"/>
    </source>
</evidence>
<dbReference type="VEuPathDB" id="TriTrypDB:BSAL_35625"/>